<dbReference type="Proteomes" id="UP000663860">
    <property type="component" value="Unassembled WGS sequence"/>
</dbReference>
<comment type="caution">
    <text evidence="2">The sequence shown here is derived from an EMBL/GenBank/DDBJ whole genome shotgun (WGS) entry which is preliminary data.</text>
</comment>
<dbReference type="EMBL" id="CAJNOE010000700">
    <property type="protein sequence ID" value="CAF1313535.1"/>
    <property type="molecule type" value="Genomic_DNA"/>
</dbReference>
<dbReference type="InterPro" id="IPR000595">
    <property type="entry name" value="cNMP-bd_dom"/>
</dbReference>
<proteinExistence type="predicted"/>
<reference evidence="2" key="1">
    <citation type="submission" date="2021-02" db="EMBL/GenBank/DDBJ databases">
        <authorList>
            <person name="Nowell W R."/>
        </authorList>
    </citation>
    <scope>NUCLEOTIDE SEQUENCE</scope>
</reference>
<dbReference type="InterPro" id="IPR018490">
    <property type="entry name" value="cNMP-bd_dom_sf"/>
</dbReference>
<organism evidence="2 4">
    <name type="scientific">Adineta steineri</name>
    <dbReference type="NCBI Taxonomy" id="433720"/>
    <lineage>
        <taxon>Eukaryota</taxon>
        <taxon>Metazoa</taxon>
        <taxon>Spiralia</taxon>
        <taxon>Gnathifera</taxon>
        <taxon>Rotifera</taxon>
        <taxon>Eurotatoria</taxon>
        <taxon>Bdelloidea</taxon>
        <taxon>Adinetida</taxon>
        <taxon>Adinetidae</taxon>
        <taxon>Adineta</taxon>
    </lineage>
</organism>
<dbReference type="PROSITE" id="PS50042">
    <property type="entry name" value="CNMP_BINDING_3"/>
    <property type="match status" value="1"/>
</dbReference>
<dbReference type="InterPro" id="IPR014710">
    <property type="entry name" value="RmlC-like_jellyroll"/>
</dbReference>
<dbReference type="Gene3D" id="2.60.120.10">
    <property type="entry name" value="Jelly Rolls"/>
    <property type="match status" value="1"/>
</dbReference>
<dbReference type="Proteomes" id="UP000663868">
    <property type="component" value="Unassembled WGS sequence"/>
</dbReference>
<protein>
    <recommendedName>
        <fullName evidence="1">Cyclic nucleotide-binding domain-containing protein</fullName>
    </recommendedName>
</protein>
<sequence>MQYGAKIRDVTVPLFGPGTGCQCVYEYLGAGHHAVCAVKPAGGPKLRDVAVPLFSPGTTCQCVYEYLGAGHHAVCAMHQSKTTNIPYQPSTYRHVNCYATSNSSRVEMALLKTGDYFGGKGVFNNSVNIATLEAADDVICLVINRKIFNDELRDIMNQLQQAHYLFELFKNQL</sequence>
<dbReference type="CDD" id="cd00038">
    <property type="entry name" value="CAP_ED"/>
    <property type="match status" value="1"/>
</dbReference>
<evidence type="ECO:0000313" key="2">
    <source>
        <dbReference type="EMBL" id="CAF1313535.1"/>
    </source>
</evidence>
<evidence type="ECO:0000313" key="4">
    <source>
        <dbReference type="Proteomes" id="UP000663860"/>
    </source>
</evidence>
<evidence type="ECO:0000259" key="1">
    <source>
        <dbReference type="PROSITE" id="PS50042"/>
    </source>
</evidence>
<accession>A0A815EQL7</accession>
<dbReference type="AlphaFoldDB" id="A0A815EQL7"/>
<evidence type="ECO:0000313" key="3">
    <source>
        <dbReference type="EMBL" id="CAF3793768.1"/>
    </source>
</evidence>
<gene>
    <name evidence="2" type="ORF">IZO911_LOCUS34743</name>
    <name evidence="3" type="ORF">KXQ929_LOCUS16618</name>
</gene>
<feature type="domain" description="Cyclic nucleotide-binding" evidence="1">
    <location>
        <begin position="95"/>
        <end position="152"/>
    </location>
</feature>
<dbReference type="SUPFAM" id="SSF51206">
    <property type="entry name" value="cAMP-binding domain-like"/>
    <property type="match status" value="1"/>
</dbReference>
<name>A0A815EQL7_9BILA</name>
<dbReference type="EMBL" id="CAJOBB010001012">
    <property type="protein sequence ID" value="CAF3793768.1"/>
    <property type="molecule type" value="Genomic_DNA"/>
</dbReference>